<protein>
    <submittedName>
        <fullName evidence="1">Uncharacterized protein</fullName>
    </submittedName>
</protein>
<proteinExistence type="predicted"/>
<evidence type="ECO:0000313" key="1">
    <source>
        <dbReference type="EMBL" id="OAD20872.1"/>
    </source>
</evidence>
<comment type="caution">
    <text evidence="1">The sequence shown here is derived from an EMBL/GenBank/DDBJ whole genome shotgun (WGS) entry which is preliminary data.</text>
</comment>
<accession>A0A176RYK8</accession>
<dbReference type="AlphaFoldDB" id="A0A176RYK8"/>
<evidence type="ECO:0000313" key="2">
    <source>
        <dbReference type="Proteomes" id="UP000076962"/>
    </source>
</evidence>
<keyword evidence="2" id="KW-1185">Reference proteome</keyword>
<organism evidence="1 2">
    <name type="scientific">Candidatus Thiomargarita nelsonii</name>
    <dbReference type="NCBI Taxonomy" id="1003181"/>
    <lineage>
        <taxon>Bacteria</taxon>
        <taxon>Pseudomonadati</taxon>
        <taxon>Pseudomonadota</taxon>
        <taxon>Gammaproteobacteria</taxon>
        <taxon>Thiotrichales</taxon>
        <taxon>Thiotrichaceae</taxon>
        <taxon>Thiomargarita</taxon>
    </lineage>
</organism>
<name>A0A176RYK8_9GAMM</name>
<sequence>MAPIGPSHAACVRNMIELFSTQKGKAALLDVQNPVLVGDIFNSGETLIPSQLPHIPVSNILSP</sequence>
<dbReference type="Proteomes" id="UP000076962">
    <property type="component" value="Unassembled WGS sequence"/>
</dbReference>
<gene>
    <name evidence="1" type="ORF">THIOM_003399</name>
</gene>
<dbReference type="EMBL" id="LUTY01002046">
    <property type="protein sequence ID" value="OAD20872.1"/>
    <property type="molecule type" value="Genomic_DNA"/>
</dbReference>
<reference evidence="1 2" key="1">
    <citation type="submission" date="2016-05" db="EMBL/GenBank/DDBJ databases">
        <title>Single-cell genome of chain-forming Candidatus Thiomargarita nelsonii and comparison to other large sulfur-oxidizing bacteria.</title>
        <authorList>
            <person name="Winkel M."/>
            <person name="Salman V."/>
            <person name="Woyke T."/>
            <person name="Schulz-Vogt H."/>
            <person name="Richter M."/>
            <person name="Flood B."/>
            <person name="Bailey J."/>
            <person name="Amann R."/>
            <person name="Mussmann M."/>
        </authorList>
    </citation>
    <scope>NUCLEOTIDE SEQUENCE [LARGE SCALE GENOMIC DNA]</scope>
    <source>
        <strain evidence="1 2">THI036</strain>
    </source>
</reference>